<name>A0A438FNJ9_VITVI</name>
<dbReference type="GO" id="GO:0061630">
    <property type="term" value="F:ubiquitin protein ligase activity"/>
    <property type="evidence" value="ECO:0007669"/>
    <property type="project" value="UniProtKB-EC"/>
</dbReference>
<evidence type="ECO:0000256" key="2">
    <source>
        <dbReference type="ARBA" id="ARBA00012485"/>
    </source>
</evidence>
<protein>
    <recommendedName>
        <fullName evidence="2">HECT-type E3 ubiquitin transferase</fullName>
        <ecNumber evidence="2">2.3.2.26</ecNumber>
    </recommendedName>
</protein>
<dbReference type="AlphaFoldDB" id="A0A438FNJ9"/>
<organism evidence="5 6">
    <name type="scientific">Vitis vinifera</name>
    <name type="common">Grape</name>
    <dbReference type="NCBI Taxonomy" id="29760"/>
    <lineage>
        <taxon>Eukaryota</taxon>
        <taxon>Viridiplantae</taxon>
        <taxon>Streptophyta</taxon>
        <taxon>Embryophyta</taxon>
        <taxon>Tracheophyta</taxon>
        <taxon>Spermatophyta</taxon>
        <taxon>Magnoliopsida</taxon>
        <taxon>eudicotyledons</taxon>
        <taxon>Gunneridae</taxon>
        <taxon>Pentapetalae</taxon>
        <taxon>rosids</taxon>
        <taxon>Vitales</taxon>
        <taxon>Vitaceae</taxon>
        <taxon>Viteae</taxon>
        <taxon>Vitis</taxon>
    </lineage>
</organism>
<dbReference type="GO" id="GO:0000209">
    <property type="term" value="P:protein polyubiquitination"/>
    <property type="evidence" value="ECO:0007669"/>
    <property type="project" value="InterPro"/>
</dbReference>
<keyword evidence="3" id="KW-0808">Transferase</keyword>
<keyword evidence="4" id="KW-0472">Membrane</keyword>
<proteinExistence type="predicted"/>
<evidence type="ECO:0000313" key="5">
    <source>
        <dbReference type="EMBL" id="RVW61537.1"/>
    </source>
</evidence>
<sequence length="295" mass="32380">MGRGQLDCLAPAGLSSIHPLTYILVVLNLFKIAALYYSKMNFCSLATGTPEERRIWTYEAEKLISICLFILAECDTHPGGQDINVLSSMAMRLVVVLTDTKGWKSITDDNFQDADRAVKDLVRFMGSRKGGLYLCIRKYFNKLDAPCSSLKNSVVQADERFLITASAITLALRPFQAANLDVTEPGPFNVQYAAEQYCVYILTIPWLAQRLPAVLLPAMKHKSILSPCFQTLLMEPILEPSDPSKPLVTQTSKKTEVSSEKAKGCSSATAFCGSSLTCCLLLSIPSYGCLASKPK</sequence>
<evidence type="ECO:0000256" key="4">
    <source>
        <dbReference type="SAM" id="Phobius"/>
    </source>
</evidence>
<keyword evidence="4" id="KW-1133">Transmembrane helix</keyword>
<evidence type="ECO:0000313" key="6">
    <source>
        <dbReference type="Proteomes" id="UP000288805"/>
    </source>
</evidence>
<dbReference type="EMBL" id="QGNW01000831">
    <property type="protein sequence ID" value="RVW61537.1"/>
    <property type="molecule type" value="Genomic_DNA"/>
</dbReference>
<accession>A0A438FNJ9</accession>
<reference evidence="5 6" key="1">
    <citation type="journal article" date="2018" name="PLoS Genet.">
        <title>Population sequencing reveals clonal diversity and ancestral inbreeding in the grapevine cultivar Chardonnay.</title>
        <authorList>
            <person name="Roach M.J."/>
            <person name="Johnson D.L."/>
            <person name="Bohlmann J."/>
            <person name="van Vuuren H.J."/>
            <person name="Jones S.J."/>
            <person name="Pretorius I.S."/>
            <person name="Schmidt S.A."/>
            <person name="Borneman A.R."/>
        </authorList>
    </citation>
    <scope>NUCLEOTIDE SEQUENCE [LARGE SCALE GENOMIC DNA]</scope>
    <source>
        <strain evidence="6">cv. Chardonnay</strain>
        <tissue evidence="5">Leaf</tissue>
    </source>
</reference>
<dbReference type="PANTHER" id="PTHR45700:SF2">
    <property type="entry name" value="UBIQUITIN-PROTEIN LIGASE E3C"/>
    <property type="match status" value="1"/>
</dbReference>
<keyword evidence="4" id="KW-0812">Transmembrane</keyword>
<dbReference type="Proteomes" id="UP000288805">
    <property type="component" value="Unassembled WGS sequence"/>
</dbReference>
<comment type="catalytic activity">
    <reaction evidence="1">
        <text>S-ubiquitinyl-[E2 ubiquitin-conjugating enzyme]-L-cysteine + [acceptor protein]-L-lysine = [E2 ubiquitin-conjugating enzyme]-L-cysteine + N(6)-ubiquitinyl-[acceptor protein]-L-lysine.</text>
        <dbReference type="EC" id="2.3.2.26"/>
    </reaction>
</comment>
<feature type="transmembrane region" description="Helical" evidence="4">
    <location>
        <begin position="20"/>
        <end position="37"/>
    </location>
</feature>
<dbReference type="InterPro" id="IPR044611">
    <property type="entry name" value="E3A/B/C-like"/>
</dbReference>
<evidence type="ECO:0000256" key="1">
    <source>
        <dbReference type="ARBA" id="ARBA00000885"/>
    </source>
</evidence>
<evidence type="ECO:0000256" key="3">
    <source>
        <dbReference type="ARBA" id="ARBA00022679"/>
    </source>
</evidence>
<comment type="caution">
    <text evidence="5">The sequence shown here is derived from an EMBL/GenBank/DDBJ whole genome shotgun (WGS) entry which is preliminary data.</text>
</comment>
<dbReference type="PANTHER" id="PTHR45700">
    <property type="entry name" value="UBIQUITIN-PROTEIN LIGASE E3C"/>
    <property type="match status" value="1"/>
</dbReference>
<gene>
    <name evidence="5" type="primary">UPL7_2</name>
    <name evidence="5" type="ORF">CK203_065271</name>
</gene>
<dbReference type="EC" id="2.3.2.26" evidence="2"/>